<keyword evidence="1" id="KW-0697">Rotamase</keyword>
<dbReference type="InterPro" id="IPR027304">
    <property type="entry name" value="Trigger_fact/SurA_dom_sf"/>
</dbReference>
<reference evidence="5" key="1">
    <citation type="submission" date="2016-10" db="EMBL/GenBank/DDBJ databases">
        <authorList>
            <person name="Varghese N."/>
            <person name="Submissions S."/>
        </authorList>
    </citation>
    <scope>NUCLEOTIDE SEQUENCE [LARGE SCALE GENOMIC DNA]</scope>
    <source>
        <strain evidence="5">DSM 17044</strain>
    </source>
</reference>
<protein>
    <submittedName>
        <fullName evidence="4">Peptidyl-prolyl cis-trans isomerase C</fullName>
    </submittedName>
</protein>
<dbReference type="PROSITE" id="PS51257">
    <property type="entry name" value="PROKAR_LIPOPROTEIN"/>
    <property type="match status" value="1"/>
</dbReference>
<dbReference type="Gene3D" id="1.10.4030.10">
    <property type="entry name" value="Porin chaperone SurA, peptide-binding domain"/>
    <property type="match status" value="1"/>
</dbReference>
<dbReference type="GO" id="GO:0003755">
    <property type="term" value="F:peptidyl-prolyl cis-trans isomerase activity"/>
    <property type="evidence" value="ECO:0007669"/>
    <property type="project" value="UniProtKB-KW"/>
</dbReference>
<evidence type="ECO:0000259" key="3">
    <source>
        <dbReference type="PROSITE" id="PS50198"/>
    </source>
</evidence>
<evidence type="ECO:0000313" key="4">
    <source>
        <dbReference type="EMBL" id="SEM58801.1"/>
    </source>
</evidence>
<dbReference type="InterPro" id="IPR000297">
    <property type="entry name" value="PPIase_PpiC"/>
</dbReference>
<feature type="domain" description="PpiC" evidence="3">
    <location>
        <begin position="148"/>
        <end position="258"/>
    </location>
</feature>
<dbReference type="RefSeq" id="WP_075009692.1">
    <property type="nucleotide sequence ID" value="NZ_FOAP01000019.1"/>
</dbReference>
<dbReference type="EMBL" id="FOAP01000019">
    <property type="protein sequence ID" value="SEM58801.1"/>
    <property type="molecule type" value="Genomic_DNA"/>
</dbReference>
<feature type="region of interest" description="Disordered" evidence="2">
    <location>
        <begin position="314"/>
        <end position="336"/>
    </location>
</feature>
<evidence type="ECO:0000256" key="1">
    <source>
        <dbReference type="PROSITE-ProRule" id="PRU00278"/>
    </source>
</evidence>
<proteinExistence type="predicted"/>
<keyword evidence="5" id="KW-1185">Reference proteome</keyword>
<dbReference type="PROSITE" id="PS50198">
    <property type="entry name" value="PPIC_PPIASE_2"/>
    <property type="match status" value="1"/>
</dbReference>
<dbReference type="Pfam" id="PF13145">
    <property type="entry name" value="Rotamase_2"/>
    <property type="match status" value="1"/>
</dbReference>
<dbReference type="Gene3D" id="3.10.50.40">
    <property type="match status" value="1"/>
</dbReference>
<dbReference type="OrthoDB" id="5380974at2"/>
<dbReference type="AlphaFoldDB" id="A0A1H7ZKN6"/>
<feature type="compositionally biased region" description="Pro residues" evidence="2">
    <location>
        <begin position="327"/>
        <end position="336"/>
    </location>
</feature>
<dbReference type="SUPFAM" id="SSF54534">
    <property type="entry name" value="FKBP-like"/>
    <property type="match status" value="1"/>
</dbReference>
<dbReference type="InterPro" id="IPR050245">
    <property type="entry name" value="PrsA_foldase"/>
</dbReference>
<evidence type="ECO:0000256" key="2">
    <source>
        <dbReference type="SAM" id="MobiDB-lite"/>
    </source>
</evidence>
<sequence length="336" mass="36566">MRFRPLLSVPALSVLLFSGCGKEGPAAGSTSSPPAAQVKGTPVVSFQGGAITLEQLQTYISQMNPAARTRVQSVEQRREYAEGLARFELFVQEARRRGLDQDPEVLEAAKRAMVQRLLHKEFEEQAAPVTPEDIAAYYETNKAEFISPARGRYSHLLVPAPAGSADRAAKKKQAQALLDKARKLQPLDFDGFDALVKEASGDPEAKPASADTHLVTPGELKEKLGPEVAAAAGKLQRVGETSAVVESPKGFHLLKLTDVRPERNQPLEAVSSMLRTRIARERREARVSAYTEKLQEQAQFKTDTAVLEKLQVDVQAPQAEATGPVPGYLPAPQPTR</sequence>
<evidence type="ECO:0000313" key="5">
    <source>
        <dbReference type="Proteomes" id="UP000182719"/>
    </source>
</evidence>
<accession>A0A1H7ZKN6</accession>
<dbReference type="PANTHER" id="PTHR47245:SF2">
    <property type="entry name" value="PEPTIDYL-PROLYL CIS-TRANS ISOMERASE HP_0175-RELATED"/>
    <property type="match status" value="1"/>
</dbReference>
<name>A0A1H7ZKN6_STIAU</name>
<dbReference type="SUPFAM" id="SSF109998">
    <property type="entry name" value="Triger factor/SurA peptide-binding domain-like"/>
    <property type="match status" value="1"/>
</dbReference>
<gene>
    <name evidence="4" type="ORF">SAMN05444354_11935</name>
</gene>
<keyword evidence="1 4" id="KW-0413">Isomerase</keyword>
<organism evidence="4 5">
    <name type="scientific">Stigmatella aurantiaca</name>
    <dbReference type="NCBI Taxonomy" id="41"/>
    <lineage>
        <taxon>Bacteria</taxon>
        <taxon>Pseudomonadati</taxon>
        <taxon>Myxococcota</taxon>
        <taxon>Myxococcia</taxon>
        <taxon>Myxococcales</taxon>
        <taxon>Cystobacterineae</taxon>
        <taxon>Archangiaceae</taxon>
        <taxon>Stigmatella</taxon>
    </lineage>
</organism>
<dbReference type="PANTHER" id="PTHR47245">
    <property type="entry name" value="PEPTIDYLPROLYL ISOMERASE"/>
    <property type="match status" value="1"/>
</dbReference>
<dbReference type="InterPro" id="IPR046357">
    <property type="entry name" value="PPIase_dom_sf"/>
</dbReference>
<dbReference type="Proteomes" id="UP000182719">
    <property type="component" value="Unassembled WGS sequence"/>
</dbReference>